<dbReference type="Proteomes" id="UP000436088">
    <property type="component" value="Unassembled WGS sequence"/>
</dbReference>
<feature type="domain" description="DUF668" evidence="1">
    <location>
        <begin position="10"/>
        <end position="50"/>
    </location>
</feature>
<protein>
    <recommendedName>
        <fullName evidence="1">DUF668 domain-containing protein</fullName>
    </recommendedName>
</protein>
<dbReference type="GO" id="GO:0045927">
    <property type="term" value="P:positive regulation of growth"/>
    <property type="evidence" value="ECO:0007669"/>
    <property type="project" value="InterPro"/>
</dbReference>
<comment type="caution">
    <text evidence="2">The sequence shown here is derived from an EMBL/GenBank/DDBJ whole genome shotgun (WGS) entry which is preliminary data.</text>
</comment>
<dbReference type="Pfam" id="PF05003">
    <property type="entry name" value="DUF668"/>
    <property type="match status" value="1"/>
</dbReference>
<reference evidence="2" key="1">
    <citation type="submission" date="2019-09" db="EMBL/GenBank/DDBJ databases">
        <title>Draft genome information of white flower Hibiscus syriacus.</title>
        <authorList>
            <person name="Kim Y.-M."/>
        </authorList>
    </citation>
    <scope>NUCLEOTIDE SEQUENCE [LARGE SCALE GENOMIC DNA]</scope>
    <source>
        <strain evidence="2">YM2019G1</strain>
    </source>
</reference>
<evidence type="ECO:0000313" key="3">
    <source>
        <dbReference type="Proteomes" id="UP000436088"/>
    </source>
</evidence>
<accession>A0A6A3BK48</accession>
<name>A0A6A3BK48_HIBSY</name>
<dbReference type="InterPro" id="IPR007700">
    <property type="entry name" value="DUF668"/>
</dbReference>
<keyword evidence="3" id="KW-1185">Reference proteome</keyword>
<evidence type="ECO:0000313" key="2">
    <source>
        <dbReference type="EMBL" id="KAE8716437.1"/>
    </source>
</evidence>
<dbReference type="AlphaFoldDB" id="A0A6A3BK48"/>
<sequence length="106" mass="11516">MLIHSAPESTVGAAGLALRYANVIIMAETYFYSTTTTSMSKGAREYMFEMQKQGKGCRVWHRGEELGATKLGCKAHGFDAANVILLGFGENGGCDRGDLGRVELYM</sequence>
<proteinExistence type="predicted"/>
<evidence type="ECO:0000259" key="1">
    <source>
        <dbReference type="Pfam" id="PF05003"/>
    </source>
</evidence>
<gene>
    <name evidence="2" type="ORF">F3Y22_tig00110118pilonHSYRG00111</name>
</gene>
<dbReference type="EMBL" id="VEPZ02000844">
    <property type="protein sequence ID" value="KAE8716437.1"/>
    <property type="molecule type" value="Genomic_DNA"/>
</dbReference>
<organism evidence="2 3">
    <name type="scientific">Hibiscus syriacus</name>
    <name type="common">Rose of Sharon</name>
    <dbReference type="NCBI Taxonomy" id="106335"/>
    <lineage>
        <taxon>Eukaryota</taxon>
        <taxon>Viridiplantae</taxon>
        <taxon>Streptophyta</taxon>
        <taxon>Embryophyta</taxon>
        <taxon>Tracheophyta</taxon>
        <taxon>Spermatophyta</taxon>
        <taxon>Magnoliopsida</taxon>
        <taxon>eudicotyledons</taxon>
        <taxon>Gunneridae</taxon>
        <taxon>Pentapetalae</taxon>
        <taxon>rosids</taxon>
        <taxon>malvids</taxon>
        <taxon>Malvales</taxon>
        <taxon>Malvaceae</taxon>
        <taxon>Malvoideae</taxon>
        <taxon>Hibiscus</taxon>
    </lineage>
</organism>